<sequence length="681" mass="78415">MDELQAQSEREARILARRKRIQERLAALREGDHGGGKEGEKKEEIGKGKQQIIESKRRLMRVKYRTDQDVTSVRVTGDDRENQHRIQEEQTRQDLRSKLLAEAEQSARQNAAVAMRWADLFSIEVPQDLYNEIESQRQACERIISSKDKLIGEVRSELKKKDDEFVKTLKRQAEDIDTLLQYMSRQFVEMQNAFKEELDEIENAFLQERSDLLEANRREMQELFDRRSKLEQDFMDRYLAAVETYQQQLEGHRQMDAEEYHILKIKLETDIQNLEQHLEAMRATYQLNTEKLEYNYRVLKEREKENSTTIESQKKKLSRQRDILSSLKQRYAETDRRYRDENLRLTDEYKRITEQFKDLQSKFRHFELVDTKKYKEVWGMKESEVAALVRQLLQADKVLHEQQLGWEWRPPDDAVFTPVHAAGAGGGAGAGAGGEGSAAGADGEEDEDAAARAREQELAERVRDSRSWGALGLLCDEAGFLIDIKARHMIERLPKDEQGLVKAEAILRALGISDGASFDSLMDALSADSNIELRAKGMVAPAGGRIPDEKSERGPAVLVHPDDAVRRLKAFVEVYGTGPSRSGGGNISGPLRVQGLLRRAAEREQEFWTRMTHVISDKGSRVWRALETQLERYLALLQERAKSLREVESLQHQNNELRALLNQYLSSRINDELQIPPTQII</sequence>
<dbReference type="AlphaFoldDB" id="A0AAD3DZZ0"/>
<evidence type="ECO:0000313" key="8">
    <source>
        <dbReference type="Proteomes" id="UP001054857"/>
    </source>
</evidence>
<dbReference type="GO" id="GO:0005858">
    <property type="term" value="C:axonemal dynein complex"/>
    <property type="evidence" value="ECO:0007669"/>
    <property type="project" value="InterPro"/>
</dbReference>
<evidence type="ECO:0000256" key="4">
    <source>
        <dbReference type="SAM" id="MobiDB-lite"/>
    </source>
</evidence>
<dbReference type="GO" id="GO:0070286">
    <property type="term" value="P:axonemal dynein complex assembly"/>
    <property type="evidence" value="ECO:0007669"/>
    <property type="project" value="InterPro"/>
</dbReference>
<evidence type="ECO:0000256" key="2">
    <source>
        <dbReference type="ARBA" id="ARBA00023054"/>
    </source>
</evidence>
<feature type="coiled-coil region" evidence="3">
    <location>
        <begin position="640"/>
        <end position="667"/>
    </location>
</feature>
<reference evidence="7 8" key="1">
    <citation type="journal article" date="2021" name="Sci. Rep.">
        <title>Genome sequencing of the multicellular alga Astrephomene provides insights into convergent evolution of germ-soma differentiation.</title>
        <authorList>
            <person name="Yamashita S."/>
            <person name="Yamamoto K."/>
            <person name="Matsuzaki R."/>
            <person name="Suzuki S."/>
            <person name="Yamaguchi H."/>
            <person name="Hirooka S."/>
            <person name="Minakuchi Y."/>
            <person name="Miyagishima S."/>
            <person name="Kawachi M."/>
            <person name="Toyoda A."/>
            <person name="Nozaki H."/>
        </authorList>
    </citation>
    <scope>NUCLEOTIDE SEQUENCE [LARGE SCALE GENOMIC DNA]</scope>
    <source>
        <strain evidence="7 8">NIES-4017</strain>
    </source>
</reference>
<organism evidence="7 8">
    <name type="scientific">Astrephomene gubernaculifera</name>
    <dbReference type="NCBI Taxonomy" id="47775"/>
    <lineage>
        <taxon>Eukaryota</taxon>
        <taxon>Viridiplantae</taxon>
        <taxon>Chlorophyta</taxon>
        <taxon>core chlorophytes</taxon>
        <taxon>Chlorophyceae</taxon>
        <taxon>CS clade</taxon>
        <taxon>Chlamydomonadales</taxon>
        <taxon>Astrephomenaceae</taxon>
        <taxon>Astrephomene</taxon>
    </lineage>
</organism>
<feature type="compositionally biased region" description="Basic and acidic residues" evidence="4">
    <location>
        <begin position="26"/>
        <end position="47"/>
    </location>
</feature>
<dbReference type="InterPro" id="IPR029440">
    <property type="entry name" value="DRC1_C"/>
</dbReference>
<feature type="compositionally biased region" description="Gly residues" evidence="4">
    <location>
        <begin position="423"/>
        <end position="437"/>
    </location>
</feature>
<evidence type="ECO:0000256" key="3">
    <source>
        <dbReference type="SAM" id="Coils"/>
    </source>
</evidence>
<dbReference type="EMBL" id="BMAR01000032">
    <property type="protein sequence ID" value="GFR49733.1"/>
    <property type="molecule type" value="Genomic_DNA"/>
</dbReference>
<evidence type="ECO:0000259" key="6">
    <source>
        <dbReference type="Pfam" id="PF14775"/>
    </source>
</evidence>
<feature type="domain" description="Dynein regulatory complex protein 1 C-terminal" evidence="6">
    <location>
        <begin position="606"/>
        <end position="665"/>
    </location>
</feature>
<accession>A0AAD3DZZ0</accession>
<feature type="region of interest" description="Disordered" evidence="4">
    <location>
        <begin position="421"/>
        <end position="455"/>
    </location>
</feature>
<keyword evidence="8" id="KW-1185">Reference proteome</keyword>
<feature type="compositionally biased region" description="Basic and acidic residues" evidence="4">
    <location>
        <begin position="76"/>
        <end position="92"/>
    </location>
</feature>
<evidence type="ECO:0000313" key="7">
    <source>
        <dbReference type="EMBL" id="GFR49733.1"/>
    </source>
</evidence>
<dbReference type="GO" id="GO:0003352">
    <property type="term" value="P:regulation of cilium movement"/>
    <property type="evidence" value="ECO:0007669"/>
    <property type="project" value="TreeGrafter"/>
</dbReference>
<dbReference type="PANTHER" id="PTHR21625">
    <property type="entry name" value="NYD-SP28 PROTEIN"/>
    <property type="match status" value="1"/>
</dbReference>
<feature type="domain" description="Dynein regulatory complex protein 1/2 N-terminal" evidence="5">
    <location>
        <begin position="76"/>
        <end position="176"/>
    </location>
</feature>
<gene>
    <name evidence="7" type="ORF">Agub_g11890</name>
</gene>
<dbReference type="Pfam" id="PF14775">
    <property type="entry name" value="NYD-SP28_assoc"/>
    <property type="match status" value="1"/>
</dbReference>
<dbReference type="Proteomes" id="UP001054857">
    <property type="component" value="Unassembled WGS sequence"/>
</dbReference>
<proteinExistence type="inferred from homology"/>
<protein>
    <recommendedName>
        <fullName evidence="9">Dynein regulatory complex protein 1</fullName>
    </recommendedName>
</protein>
<dbReference type="GO" id="GO:0060285">
    <property type="term" value="P:cilium-dependent cell motility"/>
    <property type="evidence" value="ECO:0007669"/>
    <property type="project" value="TreeGrafter"/>
</dbReference>
<dbReference type="PANTHER" id="PTHR21625:SF1">
    <property type="entry name" value="DYNEIN REGULATORY COMPLEX PROTEIN 1"/>
    <property type="match status" value="1"/>
</dbReference>
<dbReference type="InterPro" id="IPR039505">
    <property type="entry name" value="DRC1/2_N"/>
</dbReference>
<evidence type="ECO:0000259" key="5">
    <source>
        <dbReference type="Pfam" id="PF14772"/>
    </source>
</evidence>
<dbReference type="Pfam" id="PF14772">
    <property type="entry name" value="NYD-SP28"/>
    <property type="match status" value="1"/>
</dbReference>
<feature type="coiled-coil region" evidence="3">
    <location>
        <begin position="198"/>
        <end position="362"/>
    </location>
</feature>
<evidence type="ECO:0008006" key="9">
    <source>
        <dbReference type="Google" id="ProtNLM"/>
    </source>
</evidence>
<name>A0AAD3DZZ0_9CHLO</name>
<evidence type="ECO:0000256" key="1">
    <source>
        <dbReference type="ARBA" id="ARBA00009688"/>
    </source>
</evidence>
<dbReference type="InterPro" id="IPR039750">
    <property type="entry name" value="DRC1/DRC2"/>
</dbReference>
<keyword evidence="2 3" id="KW-0175">Coiled coil</keyword>
<comment type="similarity">
    <text evidence="1">Belongs to the DRC1 family.</text>
</comment>
<feature type="region of interest" description="Disordered" evidence="4">
    <location>
        <begin position="26"/>
        <end position="51"/>
    </location>
</feature>
<feature type="region of interest" description="Disordered" evidence="4">
    <location>
        <begin position="73"/>
        <end position="92"/>
    </location>
</feature>
<comment type="caution">
    <text evidence="7">The sequence shown here is derived from an EMBL/GenBank/DDBJ whole genome shotgun (WGS) entry which is preliminary data.</text>
</comment>